<dbReference type="PANTHER" id="PTHR40659">
    <property type="entry name" value="NICKEL/COBALT EFFLUX SYSTEM RCNA"/>
    <property type="match status" value="1"/>
</dbReference>
<proteinExistence type="inferred from homology"/>
<keyword evidence="8 13" id="KW-1133">Transmembrane helix</keyword>
<comment type="similarity">
    <text evidence="13">Belongs to the NiCoT transporter (TC 2.A.52) family.</text>
</comment>
<keyword evidence="14" id="KW-0732">Signal</keyword>
<evidence type="ECO:0000256" key="1">
    <source>
        <dbReference type="ARBA" id="ARBA00002510"/>
    </source>
</evidence>
<keyword evidence="11 13" id="KW-0472">Membrane</keyword>
<dbReference type="RefSeq" id="WP_354551431.1">
    <property type="nucleotide sequence ID" value="NZ_JBEPSM010000001.1"/>
</dbReference>
<keyword evidence="6" id="KW-0533">Nickel</keyword>
<dbReference type="Proteomes" id="UP001549321">
    <property type="component" value="Unassembled WGS sequence"/>
</dbReference>
<evidence type="ECO:0000313" key="16">
    <source>
        <dbReference type="Proteomes" id="UP001549321"/>
    </source>
</evidence>
<dbReference type="PANTHER" id="PTHR40659:SF1">
    <property type="entry name" value="NICKEL_COBALT EFFLUX SYSTEM RCNA"/>
    <property type="match status" value="1"/>
</dbReference>
<name>A0ABV2R031_9HYPH</name>
<keyword evidence="9" id="KW-0406">Ion transport</keyword>
<evidence type="ECO:0000256" key="8">
    <source>
        <dbReference type="ARBA" id="ARBA00022989"/>
    </source>
</evidence>
<dbReference type="InterPro" id="IPR011541">
    <property type="entry name" value="Ni/Co_transpt_high_affinity"/>
</dbReference>
<dbReference type="InterPro" id="IPR051224">
    <property type="entry name" value="NiCoT_RcnA"/>
</dbReference>
<dbReference type="EMBL" id="JBEPSM010000001">
    <property type="protein sequence ID" value="MET4634629.1"/>
    <property type="molecule type" value="Genomic_DNA"/>
</dbReference>
<feature type="transmembrane region" description="Helical" evidence="13">
    <location>
        <begin position="156"/>
        <end position="174"/>
    </location>
</feature>
<keyword evidence="12" id="KW-0170">Cobalt</keyword>
<feature type="transmembrane region" description="Helical" evidence="13">
    <location>
        <begin position="341"/>
        <end position="366"/>
    </location>
</feature>
<keyword evidence="16" id="KW-1185">Reference proteome</keyword>
<evidence type="ECO:0000256" key="2">
    <source>
        <dbReference type="ARBA" id="ARBA00004651"/>
    </source>
</evidence>
<dbReference type="Pfam" id="PF03824">
    <property type="entry name" value="NicO"/>
    <property type="match status" value="1"/>
</dbReference>
<organism evidence="15 16">
    <name type="scientific">Kaistia defluvii</name>
    <dbReference type="NCBI Taxonomy" id="410841"/>
    <lineage>
        <taxon>Bacteria</taxon>
        <taxon>Pseudomonadati</taxon>
        <taxon>Pseudomonadota</taxon>
        <taxon>Alphaproteobacteria</taxon>
        <taxon>Hyphomicrobiales</taxon>
        <taxon>Kaistiaceae</taxon>
        <taxon>Kaistia</taxon>
    </lineage>
</organism>
<keyword evidence="10" id="KW-0921">Nickel transport</keyword>
<feature type="transmembrane region" description="Helical" evidence="13">
    <location>
        <begin position="77"/>
        <end position="97"/>
    </location>
</feature>
<evidence type="ECO:0000313" key="15">
    <source>
        <dbReference type="EMBL" id="MET4634629.1"/>
    </source>
</evidence>
<reference evidence="15 16" key="1">
    <citation type="submission" date="2024-06" db="EMBL/GenBank/DDBJ databases">
        <title>Sorghum-associated microbial communities from plants grown in Nebraska, USA.</title>
        <authorList>
            <person name="Schachtman D."/>
        </authorList>
    </citation>
    <scope>NUCLEOTIDE SEQUENCE [LARGE SCALE GENOMIC DNA]</scope>
    <source>
        <strain evidence="15 16">3207</strain>
    </source>
</reference>
<accession>A0ABV2R031</accession>
<keyword evidence="4 13" id="KW-0813">Transport</keyword>
<keyword evidence="7 13" id="KW-0812">Transmembrane</keyword>
<feature type="transmembrane region" description="Helical" evidence="13">
    <location>
        <begin position="266"/>
        <end position="288"/>
    </location>
</feature>
<gene>
    <name evidence="15" type="ORF">ABIE08_002542</name>
</gene>
<feature type="chain" id="PRO_5046239411" description="Nickel/cobalt efflux system" evidence="14">
    <location>
        <begin position="25"/>
        <end position="367"/>
    </location>
</feature>
<evidence type="ECO:0000256" key="9">
    <source>
        <dbReference type="ARBA" id="ARBA00023065"/>
    </source>
</evidence>
<evidence type="ECO:0000256" key="13">
    <source>
        <dbReference type="RuleBase" id="RU362101"/>
    </source>
</evidence>
<feature type="transmembrane region" description="Helical" evidence="13">
    <location>
        <begin position="118"/>
        <end position="144"/>
    </location>
</feature>
<evidence type="ECO:0000256" key="7">
    <source>
        <dbReference type="ARBA" id="ARBA00022692"/>
    </source>
</evidence>
<evidence type="ECO:0000256" key="12">
    <source>
        <dbReference type="ARBA" id="ARBA00023285"/>
    </source>
</evidence>
<comment type="caution">
    <text evidence="15">The sequence shown here is derived from an EMBL/GenBank/DDBJ whole genome shotgun (WGS) entry which is preliminary data.</text>
</comment>
<evidence type="ECO:0000256" key="11">
    <source>
        <dbReference type="ARBA" id="ARBA00023136"/>
    </source>
</evidence>
<comment type="subcellular location">
    <subcellularLocation>
        <location evidence="2 13">Cell membrane</location>
        <topology evidence="2 13">Multi-pass membrane protein</topology>
    </subcellularLocation>
</comment>
<feature type="signal peptide" evidence="14">
    <location>
        <begin position="1"/>
        <end position="24"/>
    </location>
</feature>
<keyword evidence="5" id="KW-1003">Cell membrane</keyword>
<keyword evidence="3" id="KW-0171">Cobalt transport</keyword>
<protein>
    <recommendedName>
        <fullName evidence="13">Nickel/cobalt efflux system</fullName>
    </recommendedName>
</protein>
<feature type="transmembrane region" description="Helical" evidence="13">
    <location>
        <begin position="294"/>
        <end position="320"/>
    </location>
</feature>
<evidence type="ECO:0000256" key="6">
    <source>
        <dbReference type="ARBA" id="ARBA00022596"/>
    </source>
</evidence>
<evidence type="ECO:0000256" key="4">
    <source>
        <dbReference type="ARBA" id="ARBA00022448"/>
    </source>
</evidence>
<comment type="function">
    <text evidence="1">Efflux system for nickel and cobalt.</text>
</comment>
<evidence type="ECO:0000256" key="10">
    <source>
        <dbReference type="ARBA" id="ARBA00023112"/>
    </source>
</evidence>
<sequence length="367" mass="37753">MKPSRAFRWTGAVAASAMPTLALAAPSPFGIATPDGGGTVGWAGPLAPLFQWIARQQSVFYRDLTDALANLSQSGHAALILVALSFAYGVFHAVGPGHGKAVIASYLLATGDRLKRGIVISFASALVQALTAILVVSVGTLILNVTAMTMTRATDALEIASYALIALCGVWLLWMKLSGRGQESNPNAPVVEHDPATCNHPHHRLGRNLAFGPRVAPVGLANAGFSATGLTDSRVASGATSLACDCGHSHAPDPSQLDRPLTVGRAWTAILAVGIRPCSGAIIVLVFAVSQKLYWAGILSVLLMALGTGLTVSALATLAVKAKDLALRFSGGETRTQLRVVNGLQIAVASGILLFGLLMLGGALAAG</sequence>
<evidence type="ECO:0000256" key="5">
    <source>
        <dbReference type="ARBA" id="ARBA00022475"/>
    </source>
</evidence>
<evidence type="ECO:0000256" key="14">
    <source>
        <dbReference type="SAM" id="SignalP"/>
    </source>
</evidence>
<evidence type="ECO:0000256" key="3">
    <source>
        <dbReference type="ARBA" id="ARBA00022426"/>
    </source>
</evidence>